<dbReference type="AlphaFoldDB" id="A0A2D0LGZ7"/>
<dbReference type="EMBL" id="NJCX01000001">
    <property type="protein sequence ID" value="PHM74994.1"/>
    <property type="molecule type" value="Genomic_DNA"/>
</dbReference>
<accession>A0A2D0LGZ7</accession>
<evidence type="ECO:0000313" key="1">
    <source>
        <dbReference type="EMBL" id="PHM74994.1"/>
    </source>
</evidence>
<comment type="caution">
    <text evidence="1">The sequence shown here is derived from an EMBL/GenBank/DDBJ whole genome shotgun (WGS) entry which is preliminary data.</text>
</comment>
<reference evidence="1 2" key="1">
    <citation type="journal article" date="2017" name="Nat. Microbiol.">
        <title>Natural product diversity associated with the nematode symbionts Photorhabdus and Xenorhabdus.</title>
        <authorList>
            <person name="Tobias N.J."/>
            <person name="Wolff H."/>
            <person name="Djahanschiri B."/>
            <person name="Grundmann F."/>
            <person name="Kronenwerth M."/>
            <person name="Shi Y.M."/>
            <person name="Simonyi S."/>
            <person name="Grun P."/>
            <person name="Shapiro-Ilan D."/>
            <person name="Pidot S.J."/>
            <person name="Stinear T.P."/>
            <person name="Ebersberger I."/>
            <person name="Bode H.B."/>
        </authorList>
    </citation>
    <scope>NUCLEOTIDE SEQUENCE [LARGE SCALE GENOMIC DNA]</scope>
    <source>
        <strain evidence="1 2">DSM 17907</strain>
    </source>
</reference>
<organism evidence="1 2">
    <name type="scientific">Xenorhabdus kozodoii</name>
    <dbReference type="NCBI Taxonomy" id="351676"/>
    <lineage>
        <taxon>Bacteria</taxon>
        <taxon>Pseudomonadati</taxon>
        <taxon>Pseudomonadota</taxon>
        <taxon>Gammaproteobacteria</taxon>
        <taxon>Enterobacterales</taxon>
        <taxon>Morganellaceae</taxon>
        <taxon>Xenorhabdus</taxon>
    </lineage>
</organism>
<keyword evidence="2" id="KW-1185">Reference proteome</keyword>
<name>A0A2D0LGZ7_9GAMM</name>
<protein>
    <submittedName>
        <fullName evidence="1">Uncharacterized protein</fullName>
    </submittedName>
</protein>
<sequence length="194" mass="21970">MWCSARFYWGVYRVASVLPPYSACLSIPYLSAFGYRSAPLSRPYRKPIVNSANYLITSKPHWPLPSVAVAFRHPCRCLTACSTSAIAHHAKDRKRPRWCGKGCRSSVVKNAATIRCRWMSTILTMDLRSPHNAASRLIRLASMPIWISRCKNLSPPCGTHRSSRLHRSISCLQQSVSGYWKHLTIPPANFRQRG</sequence>
<evidence type="ECO:0000313" key="2">
    <source>
        <dbReference type="Proteomes" id="UP000221101"/>
    </source>
</evidence>
<gene>
    <name evidence="1" type="ORF">Xkoz_00002</name>
</gene>
<proteinExistence type="predicted"/>
<dbReference type="Proteomes" id="UP000221101">
    <property type="component" value="Unassembled WGS sequence"/>
</dbReference>